<dbReference type="RefSeq" id="WP_014682743.1">
    <property type="nucleotide sequence ID" value="NC_017771.1"/>
</dbReference>
<keyword evidence="1" id="KW-0614">Plasmid</keyword>
<evidence type="ECO:0000313" key="2">
    <source>
        <dbReference type="Proteomes" id="UP000007575"/>
    </source>
</evidence>
<sequence>MTSPAQLPLLPVYILGALQQGPRTSLEIYREIPFPIALAQVRGILEKLQQAFFIRASGTLRQPQYELCPQATPCTDNYTDADFELVLGCLNLHRTELELSRATRLDRACVHQILVDALRQELVQMTCVGNLQIYTRQVPTRNHRTI</sequence>
<dbReference type="PATRIC" id="fig|745776.4.peg.3837"/>
<dbReference type="HOGENOM" id="CLU_1774333_0_0_0"/>
<geneLocation type="plasmid" evidence="1 2">
    <name>P3</name>
</geneLocation>
<dbReference type="EMBL" id="CP002194">
    <property type="protein sequence ID" value="AFD27833.1"/>
    <property type="molecule type" value="Genomic_DNA"/>
</dbReference>
<name>H8H2T6_DEIGI</name>
<dbReference type="Proteomes" id="UP000007575">
    <property type="component" value="Plasmid P3"/>
</dbReference>
<organism evidence="1 2">
    <name type="scientific">Deinococcus gobiensis (strain DSM 21396 / JCM 16679 / CGMCC 1.7299 / I-0)</name>
    <dbReference type="NCBI Taxonomy" id="745776"/>
    <lineage>
        <taxon>Bacteria</taxon>
        <taxon>Thermotogati</taxon>
        <taxon>Deinococcota</taxon>
        <taxon>Deinococci</taxon>
        <taxon>Deinococcales</taxon>
        <taxon>Deinococcaceae</taxon>
        <taxon>Deinococcus</taxon>
    </lineage>
</organism>
<protein>
    <submittedName>
        <fullName evidence="1">Uncharacterized protein</fullName>
    </submittedName>
</protein>
<dbReference type="AlphaFoldDB" id="H8H2T6"/>
<dbReference type="KEGG" id="dgo:DGo_PC0041"/>
<dbReference type="OrthoDB" id="9840950at2"/>
<evidence type="ECO:0000313" key="1">
    <source>
        <dbReference type="EMBL" id="AFD27833.1"/>
    </source>
</evidence>
<proteinExistence type="predicted"/>
<accession>H8H2T6</accession>
<gene>
    <name evidence="1" type="ordered locus">DGo_PC0041</name>
</gene>
<keyword evidence="2" id="KW-1185">Reference proteome</keyword>
<reference evidence="1 2" key="1">
    <citation type="journal article" date="2012" name="PLoS ONE">
        <title>Genome sequence and transcriptome analysis of the radioresistant bacterium Deinococcus gobiensis: insights into the extreme environmental adaptations.</title>
        <authorList>
            <person name="Yuan M."/>
            <person name="Chen M."/>
            <person name="Zhang W."/>
            <person name="Lu W."/>
            <person name="Wang J."/>
            <person name="Yang M."/>
            <person name="Zhao P."/>
            <person name="Tang R."/>
            <person name="Li X."/>
            <person name="Hao Y."/>
            <person name="Zhou Z."/>
            <person name="Zhan Y."/>
            <person name="Yu H."/>
            <person name="Teng C."/>
            <person name="Yan Y."/>
            <person name="Ping S."/>
            <person name="Wang Y."/>
            <person name="Lin M."/>
        </authorList>
    </citation>
    <scope>NUCLEOTIDE SEQUENCE [LARGE SCALE GENOMIC DNA]</scope>
    <source>
        <strain evidence="2">DSM 21396 / JCM 16679 / CGMCC 1.7299 / I-0</strain>
        <plasmid evidence="1">P3</plasmid>
    </source>
</reference>